<reference evidence="1" key="1">
    <citation type="thesis" date="2020" institute="ProQuest LLC" country="789 East Eisenhower Parkway, Ann Arbor, MI, USA">
        <title>Comparative Genomics and Chromosome Evolution.</title>
        <authorList>
            <person name="Mudd A.B."/>
        </authorList>
    </citation>
    <scope>NUCLEOTIDE SEQUENCE</scope>
    <source>
        <strain evidence="1">1538</strain>
        <tissue evidence="1">Blood</tissue>
    </source>
</reference>
<organism evidence="1 2">
    <name type="scientific">Pyxicephalus adspersus</name>
    <name type="common">African bullfrog</name>
    <dbReference type="NCBI Taxonomy" id="30357"/>
    <lineage>
        <taxon>Eukaryota</taxon>
        <taxon>Metazoa</taxon>
        <taxon>Chordata</taxon>
        <taxon>Craniata</taxon>
        <taxon>Vertebrata</taxon>
        <taxon>Euteleostomi</taxon>
        <taxon>Amphibia</taxon>
        <taxon>Batrachia</taxon>
        <taxon>Anura</taxon>
        <taxon>Neobatrachia</taxon>
        <taxon>Ranoidea</taxon>
        <taxon>Pyxicephalidae</taxon>
        <taxon>Pyxicephalinae</taxon>
        <taxon>Pyxicephalus</taxon>
    </lineage>
</organism>
<sequence>MFLSKPKYSPWVNRIFWYLPSCCLGFTKYPGNSNYAHSVPKQPIPRPKLSNIGSRGMHCIHYSVQDILGKVDFTLRFLQGNNRK</sequence>
<protein>
    <submittedName>
        <fullName evidence="1">Uncharacterized protein</fullName>
    </submittedName>
</protein>
<evidence type="ECO:0000313" key="1">
    <source>
        <dbReference type="EMBL" id="DBA18172.1"/>
    </source>
</evidence>
<dbReference type="EMBL" id="DYDO01000009">
    <property type="protein sequence ID" value="DBA18172.1"/>
    <property type="molecule type" value="Genomic_DNA"/>
</dbReference>
<keyword evidence="2" id="KW-1185">Reference proteome</keyword>
<evidence type="ECO:0000313" key="2">
    <source>
        <dbReference type="Proteomes" id="UP001181693"/>
    </source>
</evidence>
<proteinExistence type="predicted"/>
<accession>A0AAV3A3U8</accession>
<dbReference type="AlphaFoldDB" id="A0AAV3A3U8"/>
<dbReference type="Proteomes" id="UP001181693">
    <property type="component" value="Unassembled WGS sequence"/>
</dbReference>
<comment type="caution">
    <text evidence="1">The sequence shown here is derived from an EMBL/GenBank/DDBJ whole genome shotgun (WGS) entry which is preliminary data.</text>
</comment>
<gene>
    <name evidence="1" type="ORF">GDO54_016454</name>
</gene>
<name>A0AAV3A3U8_PYXAD</name>